<accession>A0A0N1H567</accession>
<evidence type="ECO:0000313" key="3">
    <source>
        <dbReference type="Proteomes" id="UP000038010"/>
    </source>
</evidence>
<comment type="caution">
    <text evidence="2">The sequence shown here is derived from an EMBL/GenBank/DDBJ whole genome shotgun (WGS) entry which is preliminary data.</text>
</comment>
<dbReference type="AlphaFoldDB" id="A0A0N1H567"/>
<gene>
    <name evidence="2" type="ORF">AB675_10865</name>
</gene>
<dbReference type="Proteomes" id="UP000038010">
    <property type="component" value="Unassembled WGS sequence"/>
</dbReference>
<feature type="compositionally biased region" description="Low complexity" evidence="1">
    <location>
        <begin position="242"/>
        <end position="251"/>
    </location>
</feature>
<sequence>MGIDAEAPPSGPAKTQRWHSFNLYRIPFTASKMLLTASDPEHTPLYYVEPALRAGKTGKADITLYRLFPPDYIWPNANRQSPDIIVNGVPHDGRKLSAQNAREMGKVVATAHFRHTQKKIGLAYGDPGRTEVVGIIYCDPRKGELQREHRGLQHWETMSRHSKGRYSFVMPSISVGQHVLGSTKFVNDFANPFSSNPASVPAESDEHSAHNIGRDDWWEDLDKSPFDAHGHATTDSYETTPSASTTSSVRDSSIKAPSSTPTSNPHAPRHLTWKRTHSLASGLENAALYRLASVANFKLVDDHTGQILAVFESNGLKSFRKLGKLKVLKGEGRGSLKDGEGVDEWLLLNALLTKCVICEQMRRDG</sequence>
<name>A0A0N1H567_9EURO</name>
<feature type="region of interest" description="Disordered" evidence="1">
    <location>
        <begin position="229"/>
        <end position="270"/>
    </location>
</feature>
<evidence type="ECO:0000256" key="1">
    <source>
        <dbReference type="SAM" id="MobiDB-lite"/>
    </source>
</evidence>
<dbReference type="OrthoDB" id="3431997at2759"/>
<organism evidence="2 3">
    <name type="scientific">Cyphellophora attinorum</name>
    <dbReference type="NCBI Taxonomy" id="1664694"/>
    <lineage>
        <taxon>Eukaryota</taxon>
        <taxon>Fungi</taxon>
        <taxon>Dikarya</taxon>
        <taxon>Ascomycota</taxon>
        <taxon>Pezizomycotina</taxon>
        <taxon>Eurotiomycetes</taxon>
        <taxon>Chaetothyriomycetidae</taxon>
        <taxon>Chaetothyriales</taxon>
        <taxon>Cyphellophoraceae</taxon>
        <taxon>Cyphellophora</taxon>
    </lineage>
</organism>
<dbReference type="RefSeq" id="XP_018000676.1">
    <property type="nucleotide sequence ID" value="XM_018139664.1"/>
</dbReference>
<dbReference type="VEuPathDB" id="FungiDB:AB675_10865"/>
<evidence type="ECO:0000313" key="2">
    <source>
        <dbReference type="EMBL" id="KPI40713.1"/>
    </source>
</evidence>
<keyword evidence="3" id="KW-1185">Reference proteome</keyword>
<reference evidence="2 3" key="1">
    <citation type="submission" date="2015-06" db="EMBL/GenBank/DDBJ databases">
        <title>Draft genome of the ant-associated black yeast Phialophora attae CBS 131958.</title>
        <authorList>
            <person name="Moreno L.F."/>
            <person name="Stielow B.J."/>
            <person name="de Hoog S."/>
            <person name="Vicente V.A."/>
            <person name="Weiss V.A."/>
            <person name="de Vries M."/>
            <person name="Cruz L.M."/>
            <person name="Souza E.M."/>
        </authorList>
    </citation>
    <scope>NUCLEOTIDE SEQUENCE [LARGE SCALE GENOMIC DNA]</scope>
    <source>
        <strain evidence="2 3">CBS 131958</strain>
    </source>
</reference>
<dbReference type="GeneID" id="28731544"/>
<proteinExistence type="predicted"/>
<feature type="compositionally biased region" description="Polar residues" evidence="1">
    <location>
        <begin position="255"/>
        <end position="265"/>
    </location>
</feature>
<protein>
    <submittedName>
        <fullName evidence="2">Uncharacterized protein</fullName>
    </submittedName>
</protein>
<dbReference type="EMBL" id="LFJN01000011">
    <property type="protein sequence ID" value="KPI40713.1"/>
    <property type="molecule type" value="Genomic_DNA"/>
</dbReference>